<comment type="similarity">
    <text evidence="1">Belongs to the type-B carboxylesterase/lipase family.</text>
</comment>
<evidence type="ECO:0000256" key="5">
    <source>
        <dbReference type="ARBA" id="ARBA00023180"/>
    </source>
</evidence>
<keyword evidence="2" id="KW-0719">Serine esterase</keyword>
<keyword evidence="9" id="KW-1185">Reference proteome</keyword>
<dbReference type="InterPro" id="IPR050309">
    <property type="entry name" value="Type-B_Carboxylest/Lipase"/>
</dbReference>
<reference evidence="8" key="1">
    <citation type="submission" date="2020-05" db="UniProtKB">
        <authorList>
            <consortium name="EnsemblMetazoa"/>
        </authorList>
    </citation>
    <scope>IDENTIFICATION</scope>
    <source>
        <strain evidence="8">Yale</strain>
    </source>
</reference>
<proteinExistence type="inferred from homology"/>
<evidence type="ECO:0000313" key="9">
    <source>
        <dbReference type="Proteomes" id="UP000092444"/>
    </source>
</evidence>
<evidence type="ECO:0000259" key="7">
    <source>
        <dbReference type="Pfam" id="PF00135"/>
    </source>
</evidence>
<dbReference type="InterPro" id="IPR002018">
    <property type="entry name" value="CarbesteraseB"/>
</dbReference>
<dbReference type="EMBL" id="CCAG010010560">
    <property type="status" value="NOT_ANNOTATED_CDS"/>
    <property type="molecule type" value="Genomic_DNA"/>
</dbReference>
<organism evidence="8 9">
    <name type="scientific">Glossina morsitans morsitans</name>
    <name type="common">Savannah tsetse fly</name>
    <dbReference type="NCBI Taxonomy" id="37546"/>
    <lineage>
        <taxon>Eukaryota</taxon>
        <taxon>Metazoa</taxon>
        <taxon>Ecdysozoa</taxon>
        <taxon>Arthropoda</taxon>
        <taxon>Hexapoda</taxon>
        <taxon>Insecta</taxon>
        <taxon>Pterygota</taxon>
        <taxon>Neoptera</taxon>
        <taxon>Endopterygota</taxon>
        <taxon>Diptera</taxon>
        <taxon>Brachycera</taxon>
        <taxon>Muscomorpha</taxon>
        <taxon>Hippoboscoidea</taxon>
        <taxon>Glossinidae</taxon>
        <taxon>Glossina</taxon>
    </lineage>
</organism>
<evidence type="ECO:0000256" key="1">
    <source>
        <dbReference type="ARBA" id="ARBA00005964"/>
    </source>
</evidence>
<feature type="signal peptide" evidence="6">
    <location>
        <begin position="1"/>
        <end position="26"/>
    </location>
</feature>
<keyword evidence="3" id="KW-0378">Hydrolase</keyword>
<evidence type="ECO:0000313" key="8">
    <source>
        <dbReference type="EnsemblMetazoa" id="GMOY004123-PA"/>
    </source>
</evidence>
<keyword evidence="4" id="KW-1015">Disulfide bond</keyword>
<dbReference type="PhylomeDB" id="A0A1B0FJY3"/>
<dbReference type="STRING" id="37546.A0A1B0FJY3"/>
<dbReference type="InterPro" id="IPR019826">
    <property type="entry name" value="Carboxylesterase_B_AS"/>
</dbReference>
<accession>A0A1B0FJY3</accession>
<feature type="domain" description="Carboxylesterase type B" evidence="7">
    <location>
        <begin position="35"/>
        <end position="517"/>
    </location>
</feature>
<dbReference type="VEuPathDB" id="VectorBase:GMOY004123"/>
<dbReference type="Proteomes" id="UP000092444">
    <property type="component" value="Unassembled WGS sequence"/>
</dbReference>
<sequence length="1054" mass="120630">MFLIYYGKFNWIILFIFLYITTTVESSKRYSVDIHTNDFDGEIFGLEMRDWLNETFVGFLGIPYAKPPINERRFRDPQNLDYFNGTIEAFYDGYECPSITARNESEDCLTLNVFTKNLKPKEPLPVVVAIHPGGLYLLSSASYFMSPQYLLSKKVVLVTFNYRLGSLGFLNLGTAAVPGNAGFKDQVFVLRWIQKYIHYFGGNPKDVTLMGYSAGALSVSLHLVSPMSKDLFHKAIVMSGSLPPQVDLPIGNQHRLAMRQARILNCTDIRQQSDLIDEPSLLQCFGQFKGSEIAEALRKMFVFGKDNPVYFWLPIIEEDFGQERFLIEDPYKTLKKLPRLDIPVMIGYTNGGFCNYAANILHDPDLINTLQKDYDALFPITFMYENSSQLSQKTKSIIQHYLPEDLALTAYDYDNLCDLFSDSLLRYGAHHLADIVATKGQVFFYEFAFTGKYFVKSDSFPDRKERAVHMDDMEYIFNRTPKNQLSEEDANMVDLFTGFLYDFIKNGKQTDALAKPYPHKYALIEGKISYKSVESSKRYSVDIHTNDFDGEIFGLEMRDWLNETFVGFLGIPYAKPPTMERRFRDPENLNFFNGTIEAFYDGYECPSITARNESEDCLTLNVFTKNLKPKEPLPVVVAIHPGGLYLLSGASYFMSPQYMLSKKVVLVTFNYRLGSLGFLNLGTAAVPGNAGFKDQVFVLRWIQNYIHYFGGNPKDVTLMGYSAGALSVSLHLVSPMSKGLFHKAIVMSGSLPPQVDLPIGNQNYLAIRQARVLNCTDITEQEDESSLLQCFGQFKGSEIANTLRKMFIFGKDNPVYLWLPIIEEDFGQERFLIEDPYKTLKELSRLDISVMIGYTNGEFCDSAANILLYPELIKTLQKDYEALFPITFMYENSTQLSQKTKSIIQHYLPEDLALTAYDYDNLCDLFSDSLLRYGAHHLADIVATKGQAFFYEFAFTGKYFVKSDSFPDRKERAVHMDDMQYVFNKIPKDQLGKEDANMVDLFTGFLYDFIINGKQTDALAKPYPHKYALIEEKISYKSGRNFPNYQLWKNLFKK</sequence>
<dbReference type="PANTHER" id="PTHR11559">
    <property type="entry name" value="CARBOXYLESTERASE"/>
    <property type="match status" value="1"/>
</dbReference>
<feature type="chain" id="PRO_5008407541" description="Carboxylesterase type B domain-containing protein" evidence="6">
    <location>
        <begin position="27"/>
        <end position="1054"/>
    </location>
</feature>
<protein>
    <recommendedName>
        <fullName evidence="7">Carboxylesterase type B domain-containing protein</fullName>
    </recommendedName>
</protein>
<dbReference type="SUPFAM" id="SSF53474">
    <property type="entry name" value="alpha/beta-Hydrolases"/>
    <property type="match status" value="2"/>
</dbReference>
<dbReference type="Pfam" id="PF00135">
    <property type="entry name" value="COesterase"/>
    <property type="match status" value="2"/>
</dbReference>
<name>A0A1B0FJY3_GLOMM</name>
<dbReference type="Gene3D" id="3.40.50.1820">
    <property type="entry name" value="alpha/beta hydrolase"/>
    <property type="match status" value="2"/>
</dbReference>
<dbReference type="InterPro" id="IPR029058">
    <property type="entry name" value="AB_hydrolase_fold"/>
</dbReference>
<dbReference type="AlphaFoldDB" id="A0A1B0FJY3"/>
<keyword evidence="5" id="KW-0325">Glycoprotein</keyword>
<dbReference type="PROSITE" id="PS00122">
    <property type="entry name" value="CARBOXYLESTERASE_B_1"/>
    <property type="match status" value="2"/>
</dbReference>
<keyword evidence="6" id="KW-0732">Signal</keyword>
<evidence type="ECO:0000256" key="2">
    <source>
        <dbReference type="ARBA" id="ARBA00022487"/>
    </source>
</evidence>
<dbReference type="GO" id="GO:0052689">
    <property type="term" value="F:carboxylic ester hydrolase activity"/>
    <property type="evidence" value="ECO:0007669"/>
    <property type="project" value="UniProtKB-KW"/>
</dbReference>
<evidence type="ECO:0000256" key="6">
    <source>
        <dbReference type="SAM" id="SignalP"/>
    </source>
</evidence>
<feature type="domain" description="Carboxylesterase type B" evidence="7">
    <location>
        <begin position="543"/>
        <end position="1020"/>
    </location>
</feature>
<evidence type="ECO:0000256" key="4">
    <source>
        <dbReference type="ARBA" id="ARBA00023157"/>
    </source>
</evidence>
<dbReference type="EnsemblMetazoa" id="GMOY004123-RA">
    <property type="protein sequence ID" value="GMOY004123-PA"/>
    <property type="gene ID" value="GMOY004123"/>
</dbReference>
<evidence type="ECO:0000256" key="3">
    <source>
        <dbReference type="ARBA" id="ARBA00022801"/>
    </source>
</evidence>